<dbReference type="Gene3D" id="3.30.70.1520">
    <property type="entry name" value="Heterotetrameric sarcosine oxidase"/>
    <property type="match status" value="1"/>
</dbReference>
<dbReference type="RefSeq" id="WP_007254050.1">
    <property type="nucleotide sequence ID" value="NZ_CH724107.1"/>
</dbReference>
<dbReference type="EMBL" id="AAOT01000005">
    <property type="protein sequence ID" value="EAR52290.1"/>
    <property type="molecule type" value="Genomic_DNA"/>
</dbReference>
<comment type="caution">
    <text evidence="1">The sequence shown here is derived from an EMBL/GenBank/DDBJ whole genome shotgun (WGS) entry which is preliminary data.</text>
</comment>
<dbReference type="Pfam" id="PF04268">
    <property type="entry name" value="SoxG"/>
    <property type="match status" value="1"/>
</dbReference>
<gene>
    <name evidence="1" type="ORF">OG2516_02599</name>
</gene>
<dbReference type="SUPFAM" id="SSF103025">
    <property type="entry name" value="Folate-binding domain"/>
    <property type="match status" value="1"/>
</dbReference>
<dbReference type="InterPro" id="IPR007375">
    <property type="entry name" value="SoxG"/>
</dbReference>
<reference evidence="1 2" key="1">
    <citation type="journal article" date="2010" name="J. Bacteriol.">
        <title>Genome sequences of Oceanicola granulosus HTCC2516(T) and Oceanicola batsensis HTCC2597(TDelta).</title>
        <authorList>
            <person name="Thrash J.C."/>
            <person name="Cho J.C."/>
            <person name="Vergin K.L."/>
            <person name="Giovannoni S.J."/>
        </authorList>
    </citation>
    <scope>NUCLEOTIDE SEQUENCE [LARGE SCALE GENOMIC DNA]</scope>
    <source>
        <strain evidence="2">ATCC BAA-861 / DSM 15982 / KCTC 12143 / HTCC2516</strain>
    </source>
</reference>
<sequence>MSDLSLERAAPRGMIALRGDFDSLAGPCREITGADLPAPLGAAGEGRALLWMSPDELLLLCDPGDVGEVLARLGEALAAQHHLASDVSDARVVFTLRGPGVRDALARITPCDMRPGRFHVGQVRRTRLGQVAAAIRLTGDAAAEVYCFRSVGDYVERLLATALESANRERVAL</sequence>
<dbReference type="InterPro" id="IPR027266">
    <property type="entry name" value="TrmE/GcvT-like"/>
</dbReference>
<dbReference type="eggNOG" id="COG4583">
    <property type="taxonomic scope" value="Bacteria"/>
</dbReference>
<proteinExistence type="predicted"/>
<dbReference type="AlphaFoldDB" id="Q2CHK4"/>
<name>Q2CHK4_OCEGH</name>
<dbReference type="OrthoDB" id="9814782at2"/>
<keyword evidence="2" id="KW-1185">Reference proteome</keyword>
<dbReference type="Gene3D" id="3.30.1360.120">
    <property type="entry name" value="Probable tRNA modification gtpase trme, domain 1"/>
    <property type="match status" value="1"/>
</dbReference>
<dbReference type="STRING" id="314256.OG2516_02599"/>
<evidence type="ECO:0000313" key="2">
    <source>
        <dbReference type="Proteomes" id="UP000003635"/>
    </source>
</evidence>
<accession>Q2CHK4</accession>
<organism evidence="1 2">
    <name type="scientific">Oceanicola granulosus (strain ATCC BAA-861 / DSM 15982 / KCTC 12143 / HTCC2516)</name>
    <dbReference type="NCBI Taxonomy" id="314256"/>
    <lineage>
        <taxon>Bacteria</taxon>
        <taxon>Pseudomonadati</taxon>
        <taxon>Pseudomonadota</taxon>
        <taxon>Alphaproteobacteria</taxon>
        <taxon>Rhodobacterales</taxon>
        <taxon>Roseobacteraceae</taxon>
        <taxon>Oceanicola</taxon>
    </lineage>
</organism>
<protein>
    <submittedName>
        <fullName evidence="1">Sarcosine oxidase, gamma subunit family protein</fullName>
    </submittedName>
</protein>
<evidence type="ECO:0000313" key="1">
    <source>
        <dbReference type="EMBL" id="EAR52290.1"/>
    </source>
</evidence>
<dbReference type="Proteomes" id="UP000003635">
    <property type="component" value="Unassembled WGS sequence"/>
</dbReference>
<dbReference type="HOGENOM" id="CLU_114076_0_0_5"/>